<feature type="chain" id="PRO_5011448388" evidence="2">
    <location>
        <begin position="26"/>
        <end position="279"/>
    </location>
</feature>
<dbReference type="PANTHER" id="PTHR36919">
    <property type="entry name" value="BLR1215 PROTEIN"/>
    <property type="match status" value="1"/>
</dbReference>
<dbReference type="PANTHER" id="PTHR36919:SF2">
    <property type="entry name" value="BLL6627 PROTEIN"/>
    <property type="match status" value="1"/>
</dbReference>
<feature type="compositionally biased region" description="Low complexity" evidence="1">
    <location>
        <begin position="172"/>
        <end position="195"/>
    </location>
</feature>
<keyword evidence="5" id="KW-1185">Reference proteome</keyword>
<sequence length="279" mass="28912">MRAGKYIASAFVAFLVPALSGSASAASDPTGIWMNDTGRGAVEIKHCGDLLCGNVVWVQSATDADGCGKQIIGDVAPMGGGRWDNGWIYSPERGRKYNVELTPLENGDLKVLGYAGMKFLSKTMIWKRAPQDLQLCGEPGNEAGNQSDTKANTPAVKKPDVATAALVQPAAPVAPKAAPAEGPSTAAKEASAEPASPAPPADTHKSGETKAPAPSSSEATADTAKNDHASDEGKADDIGGALGKMKIGDLQLDKVLTRTKSGKCKLDLPWVKVTIDCEQ</sequence>
<feature type="region of interest" description="Disordered" evidence="1">
    <location>
        <begin position="172"/>
        <end position="247"/>
    </location>
</feature>
<dbReference type="Proteomes" id="UP000199423">
    <property type="component" value="Unassembled WGS sequence"/>
</dbReference>
<evidence type="ECO:0000313" key="5">
    <source>
        <dbReference type="Proteomes" id="UP000199423"/>
    </source>
</evidence>
<evidence type="ECO:0000256" key="1">
    <source>
        <dbReference type="SAM" id="MobiDB-lite"/>
    </source>
</evidence>
<proteinExistence type="predicted"/>
<organism evidence="4 5">
    <name type="scientific">Hyphomicrobium facile</name>
    <dbReference type="NCBI Taxonomy" id="51670"/>
    <lineage>
        <taxon>Bacteria</taxon>
        <taxon>Pseudomonadati</taxon>
        <taxon>Pseudomonadota</taxon>
        <taxon>Alphaproteobacteria</taxon>
        <taxon>Hyphomicrobiales</taxon>
        <taxon>Hyphomicrobiaceae</taxon>
        <taxon>Hyphomicrobium</taxon>
    </lineage>
</organism>
<name>A0A1I7N3K1_9HYPH</name>
<feature type="signal peptide" evidence="2">
    <location>
        <begin position="1"/>
        <end position="25"/>
    </location>
</feature>
<evidence type="ECO:0000313" key="4">
    <source>
        <dbReference type="EMBL" id="SFV29163.1"/>
    </source>
</evidence>
<gene>
    <name evidence="4" type="ORF">SAMN04488557_1184</name>
</gene>
<reference evidence="5" key="1">
    <citation type="submission" date="2016-10" db="EMBL/GenBank/DDBJ databases">
        <authorList>
            <person name="Varghese N."/>
            <person name="Submissions S."/>
        </authorList>
    </citation>
    <scope>NUCLEOTIDE SEQUENCE [LARGE SCALE GENOMIC DNA]</scope>
    <source>
        <strain evidence="5">DSM 1565</strain>
    </source>
</reference>
<dbReference type="OrthoDB" id="9811671at2"/>
<keyword evidence="2" id="KW-0732">Signal</keyword>
<dbReference type="Gene3D" id="2.40.128.520">
    <property type="match status" value="1"/>
</dbReference>
<dbReference type="STRING" id="51670.SAMN04488557_1184"/>
<protein>
    <submittedName>
        <fullName evidence="4">Uncharacterized conserved protein, DUF2147 family</fullName>
    </submittedName>
</protein>
<feature type="domain" description="DUF2147" evidence="3">
    <location>
        <begin position="31"/>
        <end position="128"/>
    </location>
</feature>
<evidence type="ECO:0000256" key="2">
    <source>
        <dbReference type="SAM" id="SignalP"/>
    </source>
</evidence>
<dbReference type="Pfam" id="PF09917">
    <property type="entry name" value="DUF2147"/>
    <property type="match status" value="1"/>
</dbReference>
<feature type="compositionally biased region" description="Basic and acidic residues" evidence="1">
    <location>
        <begin position="224"/>
        <end position="237"/>
    </location>
</feature>
<accession>A0A1I7N3K1</accession>
<dbReference type="EMBL" id="FPCH01000001">
    <property type="protein sequence ID" value="SFV29163.1"/>
    <property type="molecule type" value="Genomic_DNA"/>
</dbReference>
<dbReference type="InterPro" id="IPR019223">
    <property type="entry name" value="DUF2147"/>
</dbReference>
<evidence type="ECO:0000259" key="3">
    <source>
        <dbReference type="Pfam" id="PF09917"/>
    </source>
</evidence>
<dbReference type="AlphaFoldDB" id="A0A1I7N3K1"/>